<proteinExistence type="predicted"/>
<dbReference type="SUPFAM" id="SSF52540">
    <property type="entry name" value="P-loop containing nucleoside triphosphate hydrolases"/>
    <property type="match status" value="1"/>
</dbReference>
<dbReference type="GO" id="GO:0016887">
    <property type="term" value="F:ATP hydrolysis activity"/>
    <property type="evidence" value="ECO:0007669"/>
    <property type="project" value="InterPro"/>
</dbReference>
<dbReference type="AlphaFoldDB" id="A0A4Y3KE44"/>
<accession>A0A4Y3KE44</accession>
<dbReference type="RefSeq" id="WP_141320353.1">
    <property type="nucleotide sequence ID" value="NZ_BJLP01000025.1"/>
</dbReference>
<gene>
    <name evidence="2" type="ORF">CUD01_17220</name>
</gene>
<dbReference type="EMBL" id="BJLP01000025">
    <property type="protein sequence ID" value="GEA81278.1"/>
    <property type="molecule type" value="Genomic_DNA"/>
</dbReference>
<dbReference type="InterPro" id="IPR027417">
    <property type="entry name" value="P-loop_NTPase"/>
</dbReference>
<protein>
    <recommendedName>
        <fullName evidence="1">ORC1/DEAH AAA+ ATPase domain-containing protein</fullName>
    </recommendedName>
</protein>
<evidence type="ECO:0000313" key="2">
    <source>
        <dbReference type="EMBL" id="GEA81278.1"/>
    </source>
</evidence>
<keyword evidence="3" id="KW-1185">Reference proteome</keyword>
<evidence type="ECO:0000259" key="1">
    <source>
        <dbReference type="Pfam" id="PF13401"/>
    </source>
</evidence>
<feature type="domain" description="ORC1/DEAH AAA+ ATPase" evidence="1">
    <location>
        <begin position="8"/>
        <end position="99"/>
    </location>
</feature>
<organism evidence="2 3">
    <name type="scientific">Cellulomonas uda</name>
    <dbReference type="NCBI Taxonomy" id="1714"/>
    <lineage>
        <taxon>Bacteria</taxon>
        <taxon>Bacillati</taxon>
        <taxon>Actinomycetota</taxon>
        <taxon>Actinomycetes</taxon>
        <taxon>Micrococcales</taxon>
        <taxon>Cellulomonadaceae</taxon>
        <taxon>Cellulomonas</taxon>
    </lineage>
</organism>
<evidence type="ECO:0000313" key="3">
    <source>
        <dbReference type="Proteomes" id="UP000315842"/>
    </source>
</evidence>
<name>A0A4Y3KE44_CELUD</name>
<dbReference type="InterPro" id="IPR049945">
    <property type="entry name" value="AAA_22"/>
</dbReference>
<dbReference type="Pfam" id="PF13401">
    <property type="entry name" value="AAA_22"/>
    <property type="match status" value="1"/>
</dbReference>
<reference evidence="2 3" key="1">
    <citation type="submission" date="2019-06" db="EMBL/GenBank/DDBJ databases">
        <title>Whole genome shotgun sequence of Cellulomonas uda NBRC 3747.</title>
        <authorList>
            <person name="Hosoyama A."/>
            <person name="Uohara A."/>
            <person name="Ohji S."/>
            <person name="Ichikawa N."/>
        </authorList>
    </citation>
    <scope>NUCLEOTIDE SEQUENCE [LARGE SCALE GENOMIC DNA]</scope>
    <source>
        <strain evidence="2 3">NBRC 3747</strain>
    </source>
</reference>
<dbReference type="Proteomes" id="UP000315842">
    <property type="component" value="Unassembled WGS sequence"/>
</dbReference>
<sequence>MRDAVVSRTHVVVTGLPGSGRSHVLAQVRAALPDDVTAVEVRTVRGEGRPLESLALAGLLSGPAAPSAIASAVDQLAHRVAGRRAVLLVDDADRLDPASAAVVAAAVPADWLRETDRAVVLEHLAHRGLLAARPVPLASHLTEQVARRARGPRTP</sequence>
<comment type="caution">
    <text evidence="2">The sequence shown here is derived from an EMBL/GenBank/DDBJ whole genome shotgun (WGS) entry which is preliminary data.</text>
</comment>